<evidence type="ECO:0000256" key="1">
    <source>
        <dbReference type="SAM" id="Phobius"/>
    </source>
</evidence>
<proteinExistence type="predicted"/>
<protein>
    <submittedName>
        <fullName evidence="2">Uncharacterized protein</fullName>
    </submittedName>
</protein>
<reference evidence="2 3" key="1">
    <citation type="submission" date="2021-03" db="EMBL/GenBank/DDBJ databases">
        <title>Sequencing the genomes of 1000 actinobacteria strains.</title>
        <authorList>
            <person name="Klenk H.-P."/>
        </authorList>
    </citation>
    <scope>NUCLEOTIDE SEQUENCE [LARGE SCALE GENOMIC DNA]</scope>
    <source>
        <strain evidence="2 3">DSM 13468</strain>
    </source>
</reference>
<feature type="transmembrane region" description="Helical" evidence="1">
    <location>
        <begin position="20"/>
        <end position="43"/>
    </location>
</feature>
<comment type="caution">
    <text evidence="2">The sequence shown here is derived from an EMBL/GenBank/DDBJ whole genome shotgun (WGS) entry which is preliminary data.</text>
</comment>
<keyword evidence="3" id="KW-1185">Reference proteome</keyword>
<keyword evidence="1" id="KW-1133">Transmembrane helix</keyword>
<name>A0ABS4WLG6_9MICO</name>
<dbReference type="EMBL" id="JAGIOA010000001">
    <property type="protein sequence ID" value="MBP2376871.1"/>
    <property type="molecule type" value="Genomic_DNA"/>
</dbReference>
<evidence type="ECO:0000313" key="2">
    <source>
        <dbReference type="EMBL" id="MBP2376871.1"/>
    </source>
</evidence>
<evidence type="ECO:0000313" key="3">
    <source>
        <dbReference type="Proteomes" id="UP000703720"/>
    </source>
</evidence>
<keyword evidence="1" id="KW-0472">Membrane</keyword>
<dbReference type="Proteomes" id="UP000703720">
    <property type="component" value="Unassembled WGS sequence"/>
</dbReference>
<gene>
    <name evidence="2" type="ORF">JOF42_000366</name>
</gene>
<keyword evidence="1" id="KW-0812">Transmembrane</keyword>
<accession>A0ABS4WLG6</accession>
<sequence length="73" mass="7194">MSGLAGVLNAFTPMSPLESSGIVTLGMIFTAACILAATVSAALDLRGAVDGDGLQVHHPLGGQAAGEDEGERG</sequence>
<organism evidence="2 3">
    <name type="scientific">Microbacterium phyllosphaerae</name>
    <dbReference type="NCBI Taxonomy" id="124798"/>
    <lineage>
        <taxon>Bacteria</taxon>
        <taxon>Bacillati</taxon>
        <taxon>Actinomycetota</taxon>
        <taxon>Actinomycetes</taxon>
        <taxon>Micrococcales</taxon>
        <taxon>Microbacteriaceae</taxon>
        <taxon>Microbacterium</taxon>
    </lineage>
</organism>